<dbReference type="RefSeq" id="WP_196194397.1">
    <property type="nucleotide sequence ID" value="NZ_JADPRT010000005.1"/>
</dbReference>
<proteinExistence type="predicted"/>
<gene>
    <name evidence="1" type="ORF">I2501_14540</name>
</gene>
<reference evidence="1" key="1">
    <citation type="submission" date="2020-11" db="EMBL/GenBank/DDBJ databases">
        <title>Isolation and identification of active actinomycetes.</title>
        <authorList>
            <person name="Yu B."/>
        </authorList>
    </citation>
    <scope>NUCLEOTIDE SEQUENCE</scope>
    <source>
        <strain evidence="1">NEAU-YB345</strain>
    </source>
</reference>
<dbReference type="EMBL" id="JADPRT010000005">
    <property type="protein sequence ID" value="MBF9069241.1"/>
    <property type="molecule type" value="Genomic_DNA"/>
</dbReference>
<dbReference type="Proteomes" id="UP000657385">
    <property type="component" value="Unassembled WGS sequence"/>
</dbReference>
<dbReference type="AlphaFoldDB" id="A0A931B593"/>
<name>A0A931B593_9ACTN</name>
<organism evidence="1 2">
    <name type="scientific">Streptacidiphilus fuscans</name>
    <dbReference type="NCBI Taxonomy" id="2789292"/>
    <lineage>
        <taxon>Bacteria</taxon>
        <taxon>Bacillati</taxon>
        <taxon>Actinomycetota</taxon>
        <taxon>Actinomycetes</taxon>
        <taxon>Kitasatosporales</taxon>
        <taxon>Streptomycetaceae</taxon>
        <taxon>Streptacidiphilus</taxon>
    </lineage>
</organism>
<protein>
    <submittedName>
        <fullName evidence="1">Uncharacterized protein</fullName>
    </submittedName>
</protein>
<sequence length="140" mass="14859">MGTTTLEDVRALSTLIADAILDDDLMRGARTDATVSEVGRIVVGVDDREYVITVRPTPPTVADEGIPDDVPRYSEGDVLVDKGAPERRLEVLCVGEEAYFVRRLGAAPDGPDGDDTAEPTESAWAFATVEAATVRAGANL</sequence>
<keyword evidence="2" id="KW-1185">Reference proteome</keyword>
<evidence type="ECO:0000313" key="1">
    <source>
        <dbReference type="EMBL" id="MBF9069241.1"/>
    </source>
</evidence>
<accession>A0A931B593</accession>
<comment type="caution">
    <text evidence="1">The sequence shown here is derived from an EMBL/GenBank/DDBJ whole genome shotgun (WGS) entry which is preliminary data.</text>
</comment>
<evidence type="ECO:0000313" key="2">
    <source>
        <dbReference type="Proteomes" id="UP000657385"/>
    </source>
</evidence>